<organism evidence="4 5">
    <name type="scientific">Candidatus Nomurabacteria bacterium CG22_combo_CG10-13_8_21_14_all_32_8</name>
    <dbReference type="NCBI Taxonomy" id="1974732"/>
    <lineage>
        <taxon>Bacteria</taxon>
        <taxon>Candidatus Nomuraibacteriota</taxon>
    </lineage>
</organism>
<dbReference type="Gene3D" id="2.60.40.1260">
    <property type="entry name" value="Lamin Tail domain"/>
    <property type="match status" value="1"/>
</dbReference>
<proteinExistence type="predicted"/>
<evidence type="ECO:0000259" key="3">
    <source>
        <dbReference type="PROSITE" id="PS50093"/>
    </source>
</evidence>
<comment type="caution">
    <text evidence="4">The sequence shown here is derived from an EMBL/GenBank/DDBJ whole genome shotgun (WGS) entry which is preliminary data.</text>
</comment>
<dbReference type="SUPFAM" id="SSF74853">
    <property type="entry name" value="Lamin A/C globular tail domain"/>
    <property type="match status" value="1"/>
</dbReference>
<accession>A0A2H0CG08</accession>
<dbReference type="InterPro" id="IPR000601">
    <property type="entry name" value="PKD_dom"/>
</dbReference>
<evidence type="ECO:0000313" key="4">
    <source>
        <dbReference type="EMBL" id="PIP68823.1"/>
    </source>
</evidence>
<feature type="domain" description="PKD" evidence="3">
    <location>
        <begin position="237"/>
        <end position="273"/>
    </location>
</feature>
<dbReference type="Proteomes" id="UP000229176">
    <property type="component" value="Unassembled WGS sequence"/>
</dbReference>
<dbReference type="SUPFAM" id="SSF49299">
    <property type="entry name" value="PKD domain"/>
    <property type="match status" value="1"/>
</dbReference>
<dbReference type="InterPro" id="IPR036415">
    <property type="entry name" value="Lamin_tail_dom_sf"/>
</dbReference>
<sequence>MLKKIILVLFGFVFLFSYNLVFASPIINEFMYDLDGADIDWVEIYNGDSTDVDITTLKLFISNSTSNHGIIKYSGSQILNEGEYGIIVPTSQISAFTSRWGDSGNLFTSSFSLPNESATIEINNGDKNLPLDSVSYTSAAGGSGDENSLSGSLIPSTPTPGAENQTSSGDNGDGNNDDDNSDSGTTSDSSSKKNDVETIQKLLVNKIKIIVKSPAFVGVPVEFTVNNTVPENSCGKYFWNFGDGNSEETGKMYPIPKKFTHIYYYEGEYIVTLECYKSYLSLEPETSDKITLKVVPADILISRVGDEKDFFVEISNNTSFEADISNWILLSNWKKFVFPKNSILKPKNKIIISSKITNFSLGDESTLRLLNSQGEVVFDYLSFIEPVKVLAKNYTQPKVAVSEPVDNTFNIADVAGNNIEIKKMASSSTGLNGLVDNLSAEVIKSDVNVKDNFKYGIFGLIAFLGIGTSAAYFVRNRNRKPTLETNENDFEIIDG</sequence>
<dbReference type="EMBL" id="PCTI01000045">
    <property type="protein sequence ID" value="PIP68823.1"/>
    <property type="molecule type" value="Genomic_DNA"/>
</dbReference>
<dbReference type="PROSITE" id="PS50093">
    <property type="entry name" value="PKD"/>
    <property type="match status" value="1"/>
</dbReference>
<feature type="compositionally biased region" description="Polar residues" evidence="1">
    <location>
        <begin position="137"/>
        <end position="156"/>
    </location>
</feature>
<keyword evidence="2" id="KW-0812">Transmembrane</keyword>
<protein>
    <recommendedName>
        <fullName evidence="3">PKD domain-containing protein</fullName>
    </recommendedName>
</protein>
<feature type="transmembrane region" description="Helical" evidence="2">
    <location>
        <begin position="455"/>
        <end position="474"/>
    </location>
</feature>
<feature type="region of interest" description="Disordered" evidence="1">
    <location>
        <begin position="137"/>
        <end position="194"/>
    </location>
</feature>
<evidence type="ECO:0000256" key="2">
    <source>
        <dbReference type="SAM" id="Phobius"/>
    </source>
</evidence>
<keyword evidence="2" id="KW-1133">Transmembrane helix</keyword>
<evidence type="ECO:0000313" key="5">
    <source>
        <dbReference type="Proteomes" id="UP000229176"/>
    </source>
</evidence>
<dbReference type="InterPro" id="IPR013783">
    <property type="entry name" value="Ig-like_fold"/>
</dbReference>
<name>A0A2H0CG08_9BACT</name>
<evidence type="ECO:0000256" key="1">
    <source>
        <dbReference type="SAM" id="MobiDB-lite"/>
    </source>
</evidence>
<dbReference type="Pfam" id="PF18911">
    <property type="entry name" value="PKD_4"/>
    <property type="match status" value="1"/>
</dbReference>
<gene>
    <name evidence="4" type="ORF">COW91_02705</name>
</gene>
<keyword evidence="2" id="KW-0472">Membrane</keyword>
<reference evidence="4 5" key="1">
    <citation type="submission" date="2017-09" db="EMBL/GenBank/DDBJ databases">
        <title>Depth-based differentiation of microbial function through sediment-hosted aquifers and enrichment of novel symbionts in the deep terrestrial subsurface.</title>
        <authorList>
            <person name="Probst A.J."/>
            <person name="Ladd B."/>
            <person name="Jarett J.K."/>
            <person name="Geller-Mcgrath D.E."/>
            <person name="Sieber C.M."/>
            <person name="Emerson J.B."/>
            <person name="Anantharaman K."/>
            <person name="Thomas B.C."/>
            <person name="Malmstrom R."/>
            <person name="Stieglmeier M."/>
            <person name="Klingl A."/>
            <person name="Woyke T."/>
            <person name="Ryan C.M."/>
            <person name="Banfield J.F."/>
        </authorList>
    </citation>
    <scope>NUCLEOTIDE SEQUENCE [LARGE SCALE GENOMIC DNA]</scope>
    <source>
        <strain evidence="4">CG22_combo_CG10-13_8_21_14_all_32_8</strain>
    </source>
</reference>
<dbReference type="Gene3D" id="2.60.40.10">
    <property type="entry name" value="Immunoglobulins"/>
    <property type="match status" value="1"/>
</dbReference>
<dbReference type="AlphaFoldDB" id="A0A2H0CG08"/>
<dbReference type="InterPro" id="IPR035986">
    <property type="entry name" value="PKD_dom_sf"/>
</dbReference>